<evidence type="ECO:0000313" key="1">
    <source>
        <dbReference type="EMBL" id="MBB5830224.1"/>
    </source>
</evidence>
<dbReference type="InterPro" id="IPR035093">
    <property type="entry name" value="RelE/ParE_toxin_dom_sf"/>
</dbReference>
<dbReference type="Proteomes" id="UP000588158">
    <property type="component" value="Unassembled WGS sequence"/>
</dbReference>
<dbReference type="InterPro" id="IPR007711">
    <property type="entry name" value="HigB-1"/>
</dbReference>
<name>A0A841AAK1_9MICO</name>
<accession>A0A841AAK1</accession>
<proteinExistence type="predicted"/>
<organism evidence="1 2">
    <name type="scientific">Brachybacterium aquaticum</name>
    <dbReference type="NCBI Taxonomy" id="1432564"/>
    <lineage>
        <taxon>Bacteria</taxon>
        <taxon>Bacillati</taxon>
        <taxon>Actinomycetota</taxon>
        <taxon>Actinomycetes</taxon>
        <taxon>Micrococcales</taxon>
        <taxon>Dermabacteraceae</taxon>
        <taxon>Brachybacterium</taxon>
    </lineage>
</organism>
<reference evidence="1 2" key="1">
    <citation type="submission" date="2020-08" db="EMBL/GenBank/DDBJ databases">
        <title>Sequencing the genomes of 1000 actinobacteria strains.</title>
        <authorList>
            <person name="Klenk H.-P."/>
        </authorList>
    </citation>
    <scope>NUCLEOTIDE SEQUENCE [LARGE SCALE GENOMIC DNA]</scope>
    <source>
        <strain evidence="1 2">DSM 28796</strain>
    </source>
</reference>
<dbReference type="RefSeq" id="WP_184323881.1">
    <property type="nucleotide sequence ID" value="NZ_JACHLZ010000001.1"/>
</dbReference>
<protein>
    <submittedName>
        <fullName evidence="1">Proteic killer suppression protein</fullName>
    </submittedName>
</protein>
<comment type="caution">
    <text evidence="1">The sequence shown here is derived from an EMBL/GenBank/DDBJ whole genome shotgun (WGS) entry which is preliminary data.</text>
</comment>
<dbReference type="SUPFAM" id="SSF143011">
    <property type="entry name" value="RelE-like"/>
    <property type="match status" value="1"/>
</dbReference>
<dbReference type="EMBL" id="JACHLZ010000001">
    <property type="protein sequence ID" value="MBB5830224.1"/>
    <property type="molecule type" value="Genomic_DNA"/>
</dbReference>
<dbReference type="PANTHER" id="PTHR40266">
    <property type="entry name" value="TOXIN HIGB-1"/>
    <property type="match status" value="1"/>
</dbReference>
<keyword evidence="2" id="KW-1185">Reference proteome</keyword>
<evidence type="ECO:0000313" key="2">
    <source>
        <dbReference type="Proteomes" id="UP000588158"/>
    </source>
</evidence>
<dbReference type="AlphaFoldDB" id="A0A841AAK1"/>
<dbReference type="Pfam" id="PF05015">
    <property type="entry name" value="HigB-like_toxin"/>
    <property type="match status" value="1"/>
</dbReference>
<dbReference type="Gene3D" id="3.30.2310.20">
    <property type="entry name" value="RelE-like"/>
    <property type="match status" value="1"/>
</dbReference>
<dbReference type="PANTHER" id="PTHR40266:SF2">
    <property type="entry name" value="TOXIN HIGB-1"/>
    <property type="match status" value="1"/>
</dbReference>
<gene>
    <name evidence="1" type="ORF">HNR70_000037</name>
</gene>
<sequence>MIRSFADRGTERVWRREPAKRLDPRIHRTANRKLHLLDAATTLETLRIPPGNRLEALKGGRVGQHSIRVNDQWRICLTWTDAGPEDVEIVDYH</sequence>